<dbReference type="PANTHER" id="PTHR37984:SF5">
    <property type="entry name" value="PROTEIN NYNRIN-LIKE"/>
    <property type="match status" value="1"/>
</dbReference>
<dbReference type="GO" id="GO:0003676">
    <property type="term" value="F:nucleic acid binding"/>
    <property type="evidence" value="ECO:0007669"/>
    <property type="project" value="InterPro"/>
</dbReference>
<dbReference type="GO" id="GO:0015074">
    <property type="term" value="P:DNA integration"/>
    <property type="evidence" value="ECO:0007669"/>
    <property type="project" value="InterPro"/>
</dbReference>
<dbReference type="InterPro" id="IPR036397">
    <property type="entry name" value="RNaseH_sf"/>
</dbReference>
<dbReference type="InterPro" id="IPR012337">
    <property type="entry name" value="RNaseH-like_sf"/>
</dbReference>
<reference evidence="2 3" key="1">
    <citation type="journal article" date="2018" name="Cell">
        <title>The Chara Genome: Secondary Complexity and Implications for Plant Terrestrialization.</title>
        <authorList>
            <person name="Nishiyama T."/>
            <person name="Sakayama H."/>
            <person name="Vries J.D."/>
            <person name="Buschmann H."/>
            <person name="Saint-Marcoux D."/>
            <person name="Ullrich K.K."/>
            <person name="Haas F.B."/>
            <person name="Vanderstraeten L."/>
            <person name="Becker D."/>
            <person name="Lang D."/>
            <person name="Vosolsobe S."/>
            <person name="Rombauts S."/>
            <person name="Wilhelmsson P.K.I."/>
            <person name="Janitza P."/>
            <person name="Kern R."/>
            <person name="Heyl A."/>
            <person name="Rumpler F."/>
            <person name="Villalobos L.I.A.C."/>
            <person name="Clay J.M."/>
            <person name="Skokan R."/>
            <person name="Toyoda A."/>
            <person name="Suzuki Y."/>
            <person name="Kagoshima H."/>
            <person name="Schijlen E."/>
            <person name="Tajeshwar N."/>
            <person name="Catarino B."/>
            <person name="Hetherington A.J."/>
            <person name="Saltykova A."/>
            <person name="Bonnot C."/>
            <person name="Breuninger H."/>
            <person name="Symeonidi A."/>
            <person name="Radhakrishnan G.V."/>
            <person name="Van Nieuwerburgh F."/>
            <person name="Deforce D."/>
            <person name="Chang C."/>
            <person name="Karol K.G."/>
            <person name="Hedrich R."/>
            <person name="Ulvskov P."/>
            <person name="Glockner G."/>
            <person name="Delwiche C.F."/>
            <person name="Petrasek J."/>
            <person name="Van de Peer Y."/>
            <person name="Friml J."/>
            <person name="Beilby M."/>
            <person name="Dolan L."/>
            <person name="Kohara Y."/>
            <person name="Sugano S."/>
            <person name="Fujiyama A."/>
            <person name="Delaux P.-M."/>
            <person name="Quint M."/>
            <person name="TheiBen G."/>
            <person name="Hagemann M."/>
            <person name="Harholt J."/>
            <person name="Dunand C."/>
            <person name="Zachgo S."/>
            <person name="Langdale J."/>
            <person name="Maumus F."/>
            <person name="Straeten D.V.D."/>
            <person name="Gould S.B."/>
            <person name="Rensing S.A."/>
        </authorList>
    </citation>
    <scope>NUCLEOTIDE SEQUENCE [LARGE SCALE GENOMIC DNA]</scope>
    <source>
        <strain evidence="2 3">S276</strain>
    </source>
</reference>
<comment type="caution">
    <text evidence="2">The sequence shown here is derived from an EMBL/GenBank/DDBJ whole genome shotgun (WGS) entry which is preliminary data.</text>
</comment>
<evidence type="ECO:0000313" key="2">
    <source>
        <dbReference type="EMBL" id="GBG61683.1"/>
    </source>
</evidence>
<dbReference type="Gene3D" id="3.30.420.10">
    <property type="entry name" value="Ribonuclease H-like superfamily/Ribonuclease H"/>
    <property type="match status" value="1"/>
</dbReference>
<name>A0A388JVA2_CHABU</name>
<proteinExistence type="predicted"/>
<dbReference type="InterPro" id="IPR050951">
    <property type="entry name" value="Retrovirus_Pol_polyprotein"/>
</dbReference>
<dbReference type="OrthoDB" id="2013610at2759"/>
<evidence type="ECO:0000313" key="3">
    <source>
        <dbReference type="Proteomes" id="UP000265515"/>
    </source>
</evidence>
<evidence type="ECO:0000259" key="1">
    <source>
        <dbReference type="PROSITE" id="PS50994"/>
    </source>
</evidence>
<dbReference type="Gramene" id="GBG61683">
    <property type="protein sequence ID" value="GBG61683"/>
    <property type="gene ID" value="CBR_g23199"/>
</dbReference>
<keyword evidence="3" id="KW-1185">Reference proteome</keyword>
<dbReference type="InterPro" id="IPR001584">
    <property type="entry name" value="Integrase_cat-core"/>
</dbReference>
<dbReference type="Proteomes" id="UP000265515">
    <property type="component" value="Unassembled WGS sequence"/>
</dbReference>
<dbReference type="PROSITE" id="PS50994">
    <property type="entry name" value="INTEGRASE"/>
    <property type="match status" value="1"/>
</dbReference>
<dbReference type="Pfam" id="PF00665">
    <property type="entry name" value="rve"/>
    <property type="match status" value="1"/>
</dbReference>
<feature type="domain" description="Integrase catalytic" evidence="1">
    <location>
        <begin position="34"/>
        <end position="194"/>
    </location>
</feature>
<protein>
    <recommendedName>
        <fullName evidence="1">Integrase catalytic domain-containing protein</fullName>
    </recommendedName>
</protein>
<dbReference type="EMBL" id="BFEA01000022">
    <property type="protein sequence ID" value="GBG61683.1"/>
    <property type="molecule type" value="Genomic_DNA"/>
</dbReference>
<accession>A0A388JVA2</accession>
<dbReference type="PANTHER" id="PTHR37984">
    <property type="entry name" value="PROTEIN CBG26694"/>
    <property type="match status" value="1"/>
</dbReference>
<gene>
    <name evidence="2" type="ORF">CBR_g23199</name>
</gene>
<dbReference type="AlphaFoldDB" id="A0A388JVA2"/>
<organism evidence="2 3">
    <name type="scientific">Chara braunii</name>
    <name type="common">Braun's stonewort</name>
    <dbReference type="NCBI Taxonomy" id="69332"/>
    <lineage>
        <taxon>Eukaryota</taxon>
        <taxon>Viridiplantae</taxon>
        <taxon>Streptophyta</taxon>
        <taxon>Charophyceae</taxon>
        <taxon>Charales</taxon>
        <taxon>Characeae</taxon>
        <taxon>Chara</taxon>
    </lineage>
</organism>
<sequence>MMKDVKLYMETCQVCQRDKPRTQAPLRLLKPHPISKRPGESLSMDFMATMVTSKSGMRYVYVIVGRFSKYTRLVAMPTTAKTEYVIKLFKGNWVRDFGLPKFIASDRDVQFTSELWKAAVAEQGTQLQMTLGSHLEANGRAEQLNHAVQHLLRHYIKPNQVDWDDKLALIASLYSNVVHIATGVSPNSLLLTFKPRLPLDFLLPENQTSAGPGTLEFAYR</sequence>
<dbReference type="SUPFAM" id="SSF53098">
    <property type="entry name" value="Ribonuclease H-like"/>
    <property type="match status" value="1"/>
</dbReference>